<evidence type="ECO:0000313" key="9">
    <source>
        <dbReference type="Proteomes" id="UP000192927"/>
    </source>
</evidence>
<evidence type="ECO:0000256" key="1">
    <source>
        <dbReference type="ARBA" id="ARBA00005869"/>
    </source>
</evidence>
<dbReference type="EMBL" id="FWEW01000613">
    <property type="protein sequence ID" value="SLM35284.1"/>
    <property type="molecule type" value="Genomic_DNA"/>
</dbReference>
<dbReference type="InterPro" id="IPR002872">
    <property type="entry name" value="Proline_DH_dom"/>
</dbReference>
<comment type="cofactor">
    <cofactor evidence="5">
        <name>FAD</name>
        <dbReference type="ChEBI" id="CHEBI:57692"/>
    </cofactor>
</comment>
<protein>
    <recommendedName>
        <fullName evidence="2 5">Proline dehydrogenase</fullName>
        <ecNumber evidence="2 5">1.5.5.2</ecNumber>
    </recommendedName>
</protein>
<keyword evidence="5" id="KW-0285">Flavoprotein</keyword>
<feature type="compositionally biased region" description="Low complexity" evidence="6">
    <location>
        <begin position="35"/>
        <end position="51"/>
    </location>
</feature>
<keyword evidence="3 5" id="KW-0560">Oxidoreductase</keyword>
<dbReference type="Gene3D" id="3.20.20.220">
    <property type="match status" value="1"/>
</dbReference>
<dbReference type="EC" id="1.5.5.2" evidence="2 5"/>
<comment type="function">
    <text evidence="5">Converts proline to delta-1-pyrroline-5-carboxylate.</text>
</comment>
<evidence type="ECO:0000313" key="8">
    <source>
        <dbReference type="EMBL" id="SLM35284.1"/>
    </source>
</evidence>
<evidence type="ECO:0000256" key="4">
    <source>
        <dbReference type="ARBA" id="ARBA00023062"/>
    </source>
</evidence>
<evidence type="ECO:0000256" key="6">
    <source>
        <dbReference type="SAM" id="MobiDB-lite"/>
    </source>
</evidence>
<dbReference type="GO" id="GO:0010133">
    <property type="term" value="P:L-proline catabolic process to L-glutamate"/>
    <property type="evidence" value="ECO:0007669"/>
    <property type="project" value="TreeGrafter"/>
</dbReference>
<dbReference type="Proteomes" id="UP000192927">
    <property type="component" value="Unassembled WGS sequence"/>
</dbReference>
<feature type="region of interest" description="Disordered" evidence="6">
    <location>
        <begin position="35"/>
        <end position="60"/>
    </location>
</feature>
<dbReference type="PANTHER" id="PTHR13914:SF30">
    <property type="entry name" value="PROLINE DEHYDROGENASE"/>
    <property type="match status" value="1"/>
</dbReference>
<keyword evidence="5" id="KW-0274">FAD</keyword>
<sequence length="489" mass="53492">MKPLAPLRPIARLPRSPFPLFCASRALHTTPFDRAAITSTPPHPPATTEATSPPPISAPSIPKPPPLSILPLSTLIRSYLITSLSASPLLLPPSLSVLGILAHSNSRFLNPDSNFLLRWMLKKTFYAQFCAGETREEVGRTVDALKRRGFTGVILGYAREIVMQHDQADHAPEAVPKKEGEVDADIEIWKKGTLDTVEMTQKGDFVALKFTGAGSRAIRLLSKALPPDAALEKATVKICNLAKARGVRLLFDAEQQAVQGGLDAWTLDFQKRYNSTTSGKAVVYGTYQAYLRSTPAALARDLAAASAGQFTLGVKLVRGAYLGCDPRHLFWSTKEDTDRVYDGIAESLMRTKYGDVLIPLHGEGNEKFPDVNLVLASHNHTTVRKAMAVQKEQLESGKKRIDMVYGQLMGMADEVSCELVQAGKDVQGLGGYGEGKVDVPKAYKYLVWGTVGECVKYLLRRAEENRDAVVRTKEGLAALRTELVRRLGL</sequence>
<reference evidence="9" key="1">
    <citation type="submission" date="2017-03" db="EMBL/GenBank/DDBJ databases">
        <authorList>
            <person name="Sharma R."/>
            <person name="Thines M."/>
        </authorList>
    </citation>
    <scope>NUCLEOTIDE SEQUENCE [LARGE SCALE GENOMIC DNA]</scope>
</reference>
<dbReference type="AlphaFoldDB" id="A0A1W5CWM1"/>
<keyword evidence="4 5" id="KW-0642">Proline metabolism</keyword>
<dbReference type="InterPro" id="IPR015659">
    <property type="entry name" value="Proline_oxidase"/>
</dbReference>
<dbReference type="InterPro" id="IPR029041">
    <property type="entry name" value="FAD-linked_oxidoreductase-like"/>
</dbReference>
<accession>A0A1W5CWM1</accession>
<dbReference type="PANTHER" id="PTHR13914">
    <property type="entry name" value="PROLINE OXIDASE"/>
    <property type="match status" value="1"/>
</dbReference>
<evidence type="ECO:0000259" key="7">
    <source>
        <dbReference type="Pfam" id="PF01619"/>
    </source>
</evidence>
<dbReference type="GO" id="GO:0071949">
    <property type="term" value="F:FAD binding"/>
    <property type="evidence" value="ECO:0007669"/>
    <property type="project" value="TreeGrafter"/>
</dbReference>
<dbReference type="GO" id="GO:0004657">
    <property type="term" value="F:proline dehydrogenase activity"/>
    <property type="evidence" value="ECO:0007669"/>
    <property type="project" value="UniProtKB-EC"/>
</dbReference>
<proteinExistence type="inferred from homology"/>
<dbReference type="SUPFAM" id="SSF51730">
    <property type="entry name" value="FAD-linked oxidoreductase"/>
    <property type="match status" value="1"/>
</dbReference>
<evidence type="ECO:0000256" key="5">
    <source>
        <dbReference type="RuleBase" id="RU364054"/>
    </source>
</evidence>
<organism evidence="8 9">
    <name type="scientific">Lasallia pustulata</name>
    <dbReference type="NCBI Taxonomy" id="136370"/>
    <lineage>
        <taxon>Eukaryota</taxon>
        <taxon>Fungi</taxon>
        <taxon>Dikarya</taxon>
        <taxon>Ascomycota</taxon>
        <taxon>Pezizomycotina</taxon>
        <taxon>Lecanoromycetes</taxon>
        <taxon>OSLEUM clade</taxon>
        <taxon>Umbilicariomycetidae</taxon>
        <taxon>Umbilicariales</taxon>
        <taxon>Umbilicariaceae</taxon>
        <taxon>Lasallia</taxon>
    </lineage>
</organism>
<evidence type="ECO:0000256" key="3">
    <source>
        <dbReference type="ARBA" id="ARBA00023002"/>
    </source>
</evidence>
<name>A0A1W5CWM1_9LECA</name>
<keyword evidence="9" id="KW-1185">Reference proteome</keyword>
<dbReference type="Pfam" id="PF01619">
    <property type="entry name" value="Pro_dh"/>
    <property type="match status" value="1"/>
</dbReference>
<comment type="catalytic activity">
    <reaction evidence="5">
        <text>L-proline + a quinone = (S)-1-pyrroline-5-carboxylate + a quinol + H(+)</text>
        <dbReference type="Rhea" id="RHEA:23784"/>
        <dbReference type="ChEBI" id="CHEBI:15378"/>
        <dbReference type="ChEBI" id="CHEBI:17388"/>
        <dbReference type="ChEBI" id="CHEBI:24646"/>
        <dbReference type="ChEBI" id="CHEBI:60039"/>
        <dbReference type="ChEBI" id="CHEBI:132124"/>
        <dbReference type="EC" id="1.5.5.2"/>
    </reaction>
</comment>
<comment type="similarity">
    <text evidence="1 5">Belongs to the proline oxidase family.</text>
</comment>
<evidence type="ECO:0000256" key="2">
    <source>
        <dbReference type="ARBA" id="ARBA00012695"/>
    </source>
</evidence>
<dbReference type="GO" id="GO:0005739">
    <property type="term" value="C:mitochondrion"/>
    <property type="evidence" value="ECO:0007669"/>
    <property type="project" value="TreeGrafter"/>
</dbReference>
<feature type="domain" description="Proline dehydrogenase" evidence="7">
    <location>
        <begin position="140"/>
        <end position="472"/>
    </location>
</feature>